<feature type="compositionally biased region" description="Low complexity" evidence="5">
    <location>
        <begin position="62"/>
        <end position="71"/>
    </location>
</feature>
<dbReference type="SUPFAM" id="SSF57701">
    <property type="entry name" value="Zn2/Cys6 DNA-binding domain"/>
    <property type="match status" value="1"/>
</dbReference>
<dbReference type="EMBL" id="KB822713">
    <property type="protein sequence ID" value="ETN44843.1"/>
    <property type="molecule type" value="Genomic_DNA"/>
</dbReference>
<keyword evidence="4" id="KW-0539">Nucleus</keyword>
<dbReference type="STRING" id="1220924.W2S9Y8"/>
<name>W2S9Y8_CYPE1</name>
<dbReference type="InterPro" id="IPR001138">
    <property type="entry name" value="Zn2Cys6_DnaBD"/>
</dbReference>
<dbReference type="InParanoid" id="W2S9Y8"/>
<dbReference type="Gene3D" id="4.10.240.10">
    <property type="entry name" value="Zn(2)-C6 fungal-type DNA-binding domain"/>
    <property type="match status" value="1"/>
</dbReference>
<dbReference type="GO" id="GO:0003677">
    <property type="term" value="F:DNA binding"/>
    <property type="evidence" value="ECO:0007669"/>
    <property type="project" value="UniProtKB-KW"/>
</dbReference>
<accession>W2S9Y8</accession>
<reference evidence="7 8" key="1">
    <citation type="submission" date="2013-03" db="EMBL/GenBank/DDBJ databases">
        <title>The Genome Sequence of Phialophora europaea CBS 101466.</title>
        <authorList>
            <consortium name="The Broad Institute Genomics Platform"/>
            <person name="Cuomo C."/>
            <person name="de Hoog S."/>
            <person name="Gorbushina A."/>
            <person name="Walker B."/>
            <person name="Young S.K."/>
            <person name="Zeng Q."/>
            <person name="Gargeya S."/>
            <person name="Fitzgerald M."/>
            <person name="Haas B."/>
            <person name="Abouelleil A."/>
            <person name="Allen A.W."/>
            <person name="Alvarado L."/>
            <person name="Arachchi H.M."/>
            <person name="Berlin A.M."/>
            <person name="Chapman S.B."/>
            <person name="Gainer-Dewar J."/>
            <person name="Goldberg J."/>
            <person name="Griggs A."/>
            <person name="Gujja S."/>
            <person name="Hansen M."/>
            <person name="Howarth C."/>
            <person name="Imamovic A."/>
            <person name="Ireland A."/>
            <person name="Larimer J."/>
            <person name="McCowan C."/>
            <person name="Murphy C."/>
            <person name="Pearson M."/>
            <person name="Poon T.W."/>
            <person name="Priest M."/>
            <person name="Roberts A."/>
            <person name="Saif S."/>
            <person name="Shea T."/>
            <person name="Sisk P."/>
            <person name="Sykes S."/>
            <person name="Wortman J."/>
            <person name="Nusbaum C."/>
            <person name="Birren B."/>
        </authorList>
    </citation>
    <scope>NUCLEOTIDE SEQUENCE [LARGE SCALE GENOMIC DNA]</scope>
    <source>
        <strain evidence="7 8">CBS 101466</strain>
    </source>
</reference>
<feature type="region of interest" description="Disordered" evidence="5">
    <location>
        <begin position="1"/>
        <end position="21"/>
    </location>
</feature>
<evidence type="ECO:0000256" key="1">
    <source>
        <dbReference type="ARBA" id="ARBA00023015"/>
    </source>
</evidence>
<dbReference type="AlphaFoldDB" id="W2S9Y8"/>
<organism evidence="7 8">
    <name type="scientific">Cyphellophora europaea (strain CBS 101466)</name>
    <name type="common">Phialophora europaea</name>
    <dbReference type="NCBI Taxonomy" id="1220924"/>
    <lineage>
        <taxon>Eukaryota</taxon>
        <taxon>Fungi</taxon>
        <taxon>Dikarya</taxon>
        <taxon>Ascomycota</taxon>
        <taxon>Pezizomycotina</taxon>
        <taxon>Eurotiomycetes</taxon>
        <taxon>Chaetothyriomycetidae</taxon>
        <taxon>Chaetothyriales</taxon>
        <taxon>Cyphellophoraceae</taxon>
        <taxon>Cyphellophora</taxon>
    </lineage>
</organism>
<dbReference type="GeneID" id="19977057"/>
<dbReference type="OrthoDB" id="416217at2759"/>
<dbReference type="PROSITE" id="PS50048">
    <property type="entry name" value="ZN2_CY6_FUNGAL_2"/>
    <property type="match status" value="1"/>
</dbReference>
<evidence type="ECO:0000313" key="7">
    <source>
        <dbReference type="EMBL" id="ETN44843.1"/>
    </source>
</evidence>
<dbReference type="PANTHER" id="PTHR47784:SF5">
    <property type="entry name" value="STEROL UPTAKE CONTROL PROTEIN 2"/>
    <property type="match status" value="1"/>
</dbReference>
<feature type="region of interest" description="Disordered" evidence="5">
    <location>
        <begin position="62"/>
        <end position="94"/>
    </location>
</feature>
<dbReference type="InterPro" id="IPR053157">
    <property type="entry name" value="Sterol_Uptake_Regulator"/>
</dbReference>
<dbReference type="Proteomes" id="UP000030752">
    <property type="component" value="Unassembled WGS sequence"/>
</dbReference>
<dbReference type="GO" id="GO:0001228">
    <property type="term" value="F:DNA-binding transcription activator activity, RNA polymerase II-specific"/>
    <property type="evidence" value="ECO:0007669"/>
    <property type="project" value="TreeGrafter"/>
</dbReference>
<dbReference type="HOGENOM" id="CLU_024934_5_2_1"/>
<dbReference type="PANTHER" id="PTHR47784">
    <property type="entry name" value="STEROL UPTAKE CONTROL PROTEIN 2"/>
    <property type="match status" value="1"/>
</dbReference>
<dbReference type="GO" id="GO:0008270">
    <property type="term" value="F:zinc ion binding"/>
    <property type="evidence" value="ECO:0007669"/>
    <property type="project" value="InterPro"/>
</dbReference>
<protein>
    <recommendedName>
        <fullName evidence="6">Zn(2)-C6 fungal-type domain-containing protein</fullName>
    </recommendedName>
</protein>
<keyword evidence="2" id="KW-0238">DNA-binding</keyword>
<proteinExistence type="predicted"/>
<sequence>MTLATKSAAFSHKRPHRKSRNGCQQCKQAKIKCDECKPFCGRCSRFQNRCSFVELQPNISPASRTSALSSPTSPPPVGLSDSADDDTPNPSEALPTVTRIDSEVNNLELLHFYTTSTSLTLSSRPELQQIWQQAVPQIAFKNLFLLHAILAFTALHIAHLQPERKGLLHAEAAAHHNTGLRLFRDAMANITPENCDACFTFSSLVAAYAWASSDQHGNLFFSDAATSETDSSVEWISLLRGVHTLLRAAGEWMTSGPMQSLLRPRQMDPELARVLDAEAIAKLTALSKLWNSTPGKFDSEDMATLNEALSLLREAHGLVASAAVDRDIDVILVVYGWPIQAPESFFTMVKEERPEALVVLAHYSLLLNKVDHFWYMQGMSRRLLQTINSKLSKEWECWIAWPLQNLILTEFRNHGERINS</sequence>
<dbReference type="VEuPathDB" id="FungiDB:HMPREF1541_09718"/>
<dbReference type="PROSITE" id="PS00463">
    <property type="entry name" value="ZN2_CY6_FUNGAL_1"/>
    <property type="match status" value="1"/>
</dbReference>
<evidence type="ECO:0000256" key="4">
    <source>
        <dbReference type="ARBA" id="ARBA00023242"/>
    </source>
</evidence>
<keyword evidence="8" id="KW-1185">Reference proteome</keyword>
<dbReference type="SMART" id="SM00066">
    <property type="entry name" value="GAL4"/>
    <property type="match status" value="1"/>
</dbReference>
<dbReference type="InterPro" id="IPR021858">
    <property type="entry name" value="Fun_TF"/>
</dbReference>
<keyword evidence="1" id="KW-0805">Transcription regulation</keyword>
<feature type="compositionally biased region" description="Basic residues" evidence="5">
    <location>
        <begin position="11"/>
        <end position="20"/>
    </location>
</feature>
<dbReference type="eggNOG" id="ENOG502SP5N">
    <property type="taxonomic scope" value="Eukaryota"/>
</dbReference>
<dbReference type="Pfam" id="PF00172">
    <property type="entry name" value="Zn_clus"/>
    <property type="match status" value="1"/>
</dbReference>
<dbReference type="CDD" id="cd00067">
    <property type="entry name" value="GAL4"/>
    <property type="match status" value="1"/>
</dbReference>
<evidence type="ECO:0000256" key="3">
    <source>
        <dbReference type="ARBA" id="ARBA00023163"/>
    </source>
</evidence>
<keyword evidence="3" id="KW-0804">Transcription</keyword>
<dbReference type="Pfam" id="PF11951">
    <property type="entry name" value="Fungal_trans_2"/>
    <property type="match status" value="1"/>
</dbReference>
<feature type="domain" description="Zn(2)-C6 fungal-type" evidence="6">
    <location>
        <begin position="22"/>
        <end position="52"/>
    </location>
</feature>
<evidence type="ECO:0000259" key="6">
    <source>
        <dbReference type="PROSITE" id="PS50048"/>
    </source>
</evidence>
<dbReference type="InterPro" id="IPR036864">
    <property type="entry name" value="Zn2-C6_fun-type_DNA-bd_sf"/>
</dbReference>
<evidence type="ECO:0000313" key="8">
    <source>
        <dbReference type="Proteomes" id="UP000030752"/>
    </source>
</evidence>
<gene>
    <name evidence="7" type="ORF">HMPREF1541_09718</name>
</gene>
<evidence type="ECO:0000256" key="5">
    <source>
        <dbReference type="SAM" id="MobiDB-lite"/>
    </source>
</evidence>
<evidence type="ECO:0000256" key="2">
    <source>
        <dbReference type="ARBA" id="ARBA00023125"/>
    </source>
</evidence>
<dbReference type="RefSeq" id="XP_008712613.1">
    <property type="nucleotide sequence ID" value="XM_008714391.1"/>
</dbReference>